<sequence>MAPERLLTENFQHFLKNIQIGLFAIDEAHCVSQWGHDFRPEYLRINEVTRQFSNVPRVALTATADSVTHKDILEKLDLQKAEHFVSSFDRPNIRYHVQVKHSDKNQLLSFIERSHPGESGIVYVRTRKRTETIASWLHEKGVSALPYHAGLDTEVRFDNQKRFLGNDVSVMVATIAFGLGIDKPDVRFVAHLDLPASMEAYYQETGRAGRNGQPADAWMVYSLSDVVAMNKLFELTPGNEEFKWIQRKKLNALLGYCELIECRRKMLLAYFGETYQGDCQACDNCLHPVKAWDGTVAAQKALSCVYRTGERFGAEYLIDVLLGRETERILKFGHHRVSTFGIGNELDRLEWKSVFRQLLSAGYLKADLNSYGGLRLSDKSHPVLRKKQKMLFRKDPFPKVKPRVRAIKRVKSETVKVMETEGDKELFEKLRSLRTTIAQKHGLPPYVIFHDRTLHELVSYLPKSLDEMHGIHGIGEAKRENYGQQFLEVILEHVKTDGTKDGVGSDSKITEEFQSHDNSQAMGSRKNYFTF</sequence>
<comment type="similarity">
    <text evidence="2">Belongs to the helicase family. RecQ subfamily.</text>
</comment>
<dbReference type="SUPFAM" id="SSF47819">
    <property type="entry name" value="HRDC-like"/>
    <property type="match status" value="1"/>
</dbReference>
<evidence type="ECO:0000256" key="8">
    <source>
        <dbReference type="ARBA" id="ARBA00022840"/>
    </source>
</evidence>
<keyword evidence="9" id="KW-0238">DNA-binding</keyword>
<evidence type="ECO:0000259" key="15">
    <source>
        <dbReference type="PROSITE" id="PS51192"/>
    </source>
</evidence>
<keyword evidence="7" id="KW-0347">Helicase</keyword>
<keyword evidence="8" id="KW-0067">ATP-binding</keyword>
<keyword evidence="6" id="KW-0378">Hydrolase</keyword>
<dbReference type="InterPro" id="IPR032284">
    <property type="entry name" value="RecQ_Zn-bd"/>
</dbReference>
<evidence type="ECO:0000256" key="7">
    <source>
        <dbReference type="ARBA" id="ARBA00022806"/>
    </source>
</evidence>
<evidence type="ECO:0000256" key="9">
    <source>
        <dbReference type="ARBA" id="ARBA00023125"/>
    </source>
</evidence>
<dbReference type="InterPro" id="IPR018982">
    <property type="entry name" value="RQC_domain"/>
</dbReference>
<comment type="catalytic activity">
    <reaction evidence="12">
        <text>Couples ATP hydrolysis with the unwinding of duplex DNA by translocating in the 3'-5' direction.</text>
        <dbReference type="EC" id="5.6.2.4"/>
    </reaction>
</comment>
<keyword evidence="3" id="KW-0479">Metal-binding</keyword>
<dbReference type="InterPro" id="IPR004589">
    <property type="entry name" value="DNA_helicase_ATP-dep_RecQ"/>
</dbReference>
<dbReference type="Pfam" id="PF00570">
    <property type="entry name" value="HRDC"/>
    <property type="match status" value="1"/>
</dbReference>
<dbReference type="SUPFAM" id="SSF52540">
    <property type="entry name" value="P-loop containing nucleoside triphosphate hydrolases"/>
    <property type="match status" value="2"/>
</dbReference>
<dbReference type="GO" id="GO:0005524">
    <property type="term" value="F:ATP binding"/>
    <property type="evidence" value="ECO:0007669"/>
    <property type="project" value="UniProtKB-KW"/>
</dbReference>
<dbReference type="Gene3D" id="1.10.10.10">
    <property type="entry name" value="Winged helix-like DNA-binding domain superfamily/Winged helix DNA-binding domain"/>
    <property type="match status" value="1"/>
</dbReference>
<proteinExistence type="inferred from homology"/>
<evidence type="ECO:0000313" key="17">
    <source>
        <dbReference type="EMBL" id="KKM65852.1"/>
    </source>
</evidence>
<evidence type="ECO:0000259" key="14">
    <source>
        <dbReference type="PROSITE" id="PS50967"/>
    </source>
</evidence>
<dbReference type="Gene3D" id="3.40.50.300">
    <property type="entry name" value="P-loop containing nucleotide triphosphate hydrolases"/>
    <property type="match status" value="2"/>
</dbReference>
<reference evidence="17" key="1">
    <citation type="journal article" date="2015" name="Nature">
        <title>Complex archaea that bridge the gap between prokaryotes and eukaryotes.</title>
        <authorList>
            <person name="Spang A."/>
            <person name="Saw J.H."/>
            <person name="Jorgensen S.L."/>
            <person name="Zaremba-Niedzwiedzka K."/>
            <person name="Martijn J."/>
            <person name="Lind A.E."/>
            <person name="van Eijk R."/>
            <person name="Schleper C."/>
            <person name="Guy L."/>
            <person name="Ettema T.J."/>
        </authorList>
    </citation>
    <scope>NUCLEOTIDE SEQUENCE</scope>
</reference>
<evidence type="ECO:0000256" key="3">
    <source>
        <dbReference type="ARBA" id="ARBA00022723"/>
    </source>
</evidence>
<organism evidence="17">
    <name type="scientific">marine sediment metagenome</name>
    <dbReference type="NCBI Taxonomy" id="412755"/>
    <lineage>
        <taxon>unclassified sequences</taxon>
        <taxon>metagenomes</taxon>
        <taxon>ecological metagenomes</taxon>
    </lineage>
</organism>
<evidence type="ECO:0000256" key="4">
    <source>
        <dbReference type="ARBA" id="ARBA00022741"/>
    </source>
</evidence>
<feature type="domain" description="Helicase C-terminal" evidence="16">
    <location>
        <begin position="103"/>
        <end position="251"/>
    </location>
</feature>
<dbReference type="CDD" id="cd18794">
    <property type="entry name" value="SF2_C_RecQ"/>
    <property type="match status" value="1"/>
</dbReference>
<dbReference type="InterPro" id="IPR044876">
    <property type="entry name" value="HRDC_dom_sf"/>
</dbReference>
<dbReference type="GO" id="GO:0006281">
    <property type="term" value="P:DNA repair"/>
    <property type="evidence" value="ECO:0007669"/>
    <property type="project" value="UniProtKB-KW"/>
</dbReference>
<comment type="caution">
    <text evidence="17">The sequence shown here is derived from an EMBL/GenBank/DDBJ whole genome shotgun (WGS) entry which is preliminary data.</text>
</comment>
<gene>
    <name evidence="17" type="ORF">LCGC14_1487120</name>
</gene>
<dbReference type="InterPro" id="IPR014001">
    <property type="entry name" value="Helicase_ATP-bd"/>
</dbReference>
<feature type="domain" description="HRDC" evidence="14">
    <location>
        <begin position="420"/>
        <end position="500"/>
    </location>
</feature>
<dbReference type="Pfam" id="PF00271">
    <property type="entry name" value="Helicase_C"/>
    <property type="match status" value="1"/>
</dbReference>
<dbReference type="GO" id="GO:0043590">
    <property type="term" value="C:bacterial nucleoid"/>
    <property type="evidence" value="ECO:0007669"/>
    <property type="project" value="TreeGrafter"/>
</dbReference>
<dbReference type="GO" id="GO:0006310">
    <property type="term" value="P:DNA recombination"/>
    <property type="evidence" value="ECO:0007669"/>
    <property type="project" value="InterPro"/>
</dbReference>
<evidence type="ECO:0000256" key="12">
    <source>
        <dbReference type="ARBA" id="ARBA00034617"/>
    </source>
</evidence>
<dbReference type="NCBIfam" id="TIGR00614">
    <property type="entry name" value="recQ_fam"/>
    <property type="match status" value="1"/>
</dbReference>
<dbReference type="PROSITE" id="PS50967">
    <property type="entry name" value="HRDC"/>
    <property type="match status" value="1"/>
</dbReference>
<dbReference type="GO" id="GO:0016787">
    <property type="term" value="F:hydrolase activity"/>
    <property type="evidence" value="ECO:0007669"/>
    <property type="project" value="UniProtKB-KW"/>
</dbReference>
<protein>
    <recommendedName>
        <fullName evidence="13">DNA 3'-5' helicase</fullName>
        <ecNumber evidence="13">5.6.2.4</ecNumber>
    </recommendedName>
</protein>
<dbReference type="Pfam" id="PF09382">
    <property type="entry name" value="RQC"/>
    <property type="match status" value="1"/>
</dbReference>
<evidence type="ECO:0000256" key="2">
    <source>
        <dbReference type="ARBA" id="ARBA00005446"/>
    </source>
</evidence>
<dbReference type="GO" id="GO:0003677">
    <property type="term" value="F:DNA binding"/>
    <property type="evidence" value="ECO:0007669"/>
    <property type="project" value="UniProtKB-KW"/>
</dbReference>
<dbReference type="InterPro" id="IPR036388">
    <property type="entry name" value="WH-like_DNA-bd_sf"/>
</dbReference>
<dbReference type="InterPro" id="IPR010997">
    <property type="entry name" value="HRDC-like_sf"/>
</dbReference>
<keyword evidence="5" id="KW-0227">DNA damage</keyword>
<dbReference type="FunFam" id="1.10.150.80:FF:000002">
    <property type="entry name" value="ATP-dependent DNA helicase RecQ"/>
    <property type="match status" value="1"/>
</dbReference>
<dbReference type="SMART" id="SM00956">
    <property type="entry name" value="RQC"/>
    <property type="match status" value="1"/>
</dbReference>
<dbReference type="FunFam" id="1.10.10.10:FF:000175">
    <property type="entry name" value="ATP-dependent DNA helicase RecQ"/>
    <property type="match status" value="1"/>
</dbReference>
<dbReference type="PANTHER" id="PTHR13710:SF105">
    <property type="entry name" value="ATP-DEPENDENT DNA HELICASE Q1"/>
    <property type="match status" value="1"/>
</dbReference>
<feature type="domain" description="Helicase ATP-binding" evidence="15">
    <location>
        <begin position="1"/>
        <end position="82"/>
    </location>
</feature>
<evidence type="ECO:0000256" key="5">
    <source>
        <dbReference type="ARBA" id="ARBA00022763"/>
    </source>
</evidence>
<dbReference type="InterPro" id="IPR027417">
    <property type="entry name" value="P-loop_NTPase"/>
</dbReference>
<dbReference type="PROSITE" id="PS51192">
    <property type="entry name" value="HELICASE_ATP_BIND_1"/>
    <property type="match status" value="1"/>
</dbReference>
<dbReference type="GO" id="GO:0043138">
    <property type="term" value="F:3'-5' DNA helicase activity"/>
    <property type="evidence" value="ECO:0007669"/>
    <property type="project" value="UniProtKB-EC"/>
</dbReference>
<dbReference type="GO" id="GO:0005737">
    <property type="term" value="C:cytoplasm"/>
    <property type="evidence" value="ECO:0007669"/>
    <property type="project" value="TreeGrafter"/>
</dbReference>
<dbReference type="EC" id="5.6.2.4" evidence="13"/>
<dbReference type="InterPro" id="IPR001650">
    <property type="entry name" value="Helicase_C-like"/>
</dbReference>
<dbReference type="SMART" id="SM00490">
    <property type="entry name" value="HELICc"/>
    <property type="match status" value="1"/>
</dbReference>
<name>A0A0F9M9R7_9ZZZZ</name>
<accession>A0A0F9M9R7</accession>
<dbReference type="GO" id="GO:0006260">
    <property type="term" value="P:DNA replication"/>
    <property type="evidence" value="ECO:0007669"/>
    <property type="project" value="InterPro"/>
</dbReference>
<evidence type="ECO:0000259" key="16">
    <source>
        <dbReference type="PROSITE" id="PS51194"/>
    </source>
</evidence>
<dbReference type="InterPro" id="IPR002121">
    <property type="entry name" value="HRDC_dom"/>
</dbReference>
<dbReference type="GO" id="GO:0009378">
    <property type="term" value="F:four-way junction helicase activity"/>
    <property type="evidence" value="ECO:0007669"/>
    <property type="project" value="TreeGrafter"/>
</dbReference>
<evidence type="ECO:0000256" key="1">
    <source>
        <dbReference type="ARBA" id="ARBA00001946"/>
    </source>
</evidence>
<keyword evidence="10" id="KW-0234">DNA repair</keyword>
<dbReference type="AlphaFoldDB" id="A0A0F9M9R7"/>
<dbReference type="PROSITE" id="PS51194">
    <property type="entry name" value="HELICASE_CTER"/>
    <property type="match status" value="1"/>
</dbReference>
<keyword evidence="4" id="KW-0547">Nucleotide-binding</keyword>
<dbReference type="SMART" id="SM00341">
    <property type="entry name" value="HRDC"/>
    <property type="match status" value="1"/>
</dbReference>
<evidence type="ECO:0000256" key="11">
    <source>
        <dbReference type="ARBA" id="ARBA00023235"/>
    </source>
</evidence>
<dbReference type="Gene3D" id="1.10.150.80">
    <property type="entry name" value="HRDC domain"/>
    <property type="match status" value="1"/>
</dbReference>
<dbReference type="PANTHER" id="PTHR13710">
    <property type="entry name" value="DNA HELICASE RECQ FAMILY MEMBER"/>
    <property type="match status" value="1"/>
</dbReference>
<dbReference type="FunFam" id="3.40.50.300:FF:000156">
    <property type="entry name" value="ATP-dependent DNA helicase recQ"/>
    <property type="match status" value="1"/>
</dbReference>
<dbReference type="Pfam" id="PF16124">
    <property type="entry name" value="RecQ_Zn_bind"/>
    <property type="match status" value="1"/>
</dbReference>
<evidence type="ECO:0000256" key="10">
    <source>
        <dbReference type="ARBA" id="ARBA00023204"/>
    </source>
</evidence>
<dbReference type="EMBL" id="LAZR01010647">
    <property type="protein sequence ID" value="KKM65852.1"/>
    <property type="molecule type" value="Genomic_DNA"/>
</dbReference>
<dbReference type="GO" id="GO:0030894">
    <property type="term" value="C:replisome"/>
    <property type="evidence" value="ECO:0007669"/>
    <property type="project" value="TreeGrafter"/>
</dbReference>
<keyword evidence="11" id="KW-0413">Isomerase</keyword>
<evidence type="ECO:0000256" key="13">
    <source>
        <dbReference type="ARBA" id="ARBA00034808"/>
    </source>
</evidence>
<comment type="cofactor">
    <cofactor evidence="1">
        <name>Mg(2+)</name>
        <dbReference type="ChEBI" id="CHEBI:18420"/>
    </cofactor>
</comment>
<dbReference type="GO" id="GO:0046872">
    <property type="term" value="F:metal ion binding"/>
    <property type="evidence" value="ECO:0007669"/>
    <property type="project" value="UniProtKB-KW"/>
</dbReference>
<evidence type="ECO:0000256" key="6">
    <source>
        <dbReference type="ARBA" id="ARBA00022801"/>
    </source>
</evidence>